<dbReference type="OrthoDB" id="405996at2759"/>
<dbReference type="Pfam" id="PF22669">
    <property type="entry name" value="Exo_endo_phos2"/>
    <property type="match status" value="1"/>
</dbReference>
<feature type="domain" description="Inositol polyphosphate-related phosphatase" evidence="1">
    <location>
        <begin position="1"/>
        <end position="265"/>
    </location>
</feature>
<accession>A0A4V1IVI4</accession>
<dbReference type="Proteomes" id="UP000274922">
    <property type="component" value="Unassembled WGS sequence"/>
</dbReference>
<evidence type="ECO:0000313" key="2">
    <source>
        <dbReference type="EMBL" id="RKP04169.1"/>
    </source>
</evidence>
<sequence length="265" mass="29986">MGGRVPEPATDLSELVAAARERVPVLVFGSQECSASIERSLLSPQKLAWEARLKREIGDEYVMLTSENLAALHLCIFVRKNLQRRCRAIRAEKVVTGVGNVIANKGALVIGFQIDQTRLLFVNCHLAAGQSKVADRNNGVRRIRKELRQLLNEPKRLDHNTRPVQPYDYVFWFGDLNYRVSGPRDAVFARLKEGRIDALLEMDQLTTERRKGHVFGEFDEAGITFLPTYKFDLGAKHYASVAAQRVPSWTDRILFKAIKHAHHAV</sequence>
<dbReference type="SUPFAM" id="SSF56219">
    <property type="entry name" value="DNase I-like"/>
    <property type="match status" value="1"/>
</dbReference>
<reference evidence="3" key="1">
    <citation type="journal article" date="2018" name="Nat. Microbiol.">
        <title>Leveraging single-cell genomics to expand the fungal tree of life.</title>
        <authorList>
            <person name="Ahrendt S.R."/>
            <person name="Quandt C.A."/>
            <person name="Ciobanu D."/>
            <person name="Clum A."/>
            <person name="Salamov A."/>
            <person name="Andreopoulos B."/>
            <person name="Cheng J.F."/>
            <person name="Woyke T."/>
            <person name="Pelin A."/>
            <person name="Henrissat B."/>
            <person name="Reynolds N.K."/>
            <person name="Benny G.L."/>
            <person name="Smith M.E."/>
            <person name="James T.Y."/>
            <person name="Grigoriev I.V."/>
        </authorList>
    </citation>
    <scope>NUCLEOTIDE SEQUENCE [LARGE SCALE GENOMIC DNA]</scope>
    <source>
        <strain evidence="3">ATCC 52028</strain>
    </source>
</reference>
<dbReference type="PANTHER" id="PTHR11200">
    <property type="entry name" value="INOSITOL 5-PHOSPHATASE"/>
    <property type="match status" value="1"/>
</dbReference>
<evidence type="ECO:0000259" key="1">
    <source>
        <dbReference type="SMART" id="SM00128"/>
    </source>
</evidence>
<dbReference type="InterPro" id="IPR000300">
    <property type="entry name" value="IPPc"/>
</dbReference>
<dbReference type="PANTHER" id="PTHR11200:SF275">
    <property type="entry name" value="LD06095P"/>
    <property type="match status" value="1"/>
</dbReference>
<organism evidence="2 3">
    <name type="scientific">Caulochytrium protostelioides</name>
    <dbReference type="NCBI Taxonomy" id="1555241"/>
    <lineage>
        <taxon>Eukaryota</taxon>
        <taxon>Fungi</taxon>
        <taxon>Fungi incertae sedis</taxon>
        <taxon>Chytridiomycota</taxon>
        <taxon>Chytridiomycota incertae sedis</taxon>
        <taxon>Chytridiomycetes</taxon>
        <taxon>Caulochytriales</taxon>
        <taxon>Caulochytriaceae</taxon>
        <taxon>Caulochytrium</taxon>
    </lineage>
</organism>
<dbReference type="InterPro" id="IPR036691">
    <property type="entry name" value="Endo/exonu/phosph_ase_sf"/>
</dbReference>
<dbReference type="EMBL" id="ML014113">
    <property type="protein sequence ID" value="RKP04169.1"/>
    <property type="molecule type" value="Genomic_DNA"/>
</dbReference>
<dbReference type="GO" id="GO:0004439">
    <property type="term" value="F:phosphatidylinositol-4,5-bisphosphate 5-phosphatase activity"/>
    <property type="evidence" value="ECO:0007669"/>
    <property type="project" value="TreeGrafter"/>
</dbReference>
<dbReference type="GO" id="GO:0046856">
    <property type="term" value="P:phosphatidylinositol dephosphorylation"/>
    <property type="evidence" value="ECO:0007669"/>
    <property type="project" value="InterPro"/>
</dbReference>
<name>A0A4V1IVI4_9FUNG</name>
<dbReference type="SMART" id="SM00128">
    <property type="entry name" value="IPPc"/>
    <property type="match status" value="1"/>
</dbReference>
<dbReference type="STRING" id="1555241.A0A4V1IVI4"/>
<dbReference type="Gene3D" id="3.60.10.10">
    <property type="entry name" value="Endonuclease/exonuclease/phosphatase"/>
    <property type="match status" value="1"/>
</dbReference>
<feature type="non-terminal residue" evidence="2">
    <location>
        <position position="265"/>
    </location>
</feature>
<keyword evidence="3" id="KW-1185">Reference proteome</keyword>
<evidence type="ECO:0000313" key="3">
    <source>
        <dbReference type="Proteomes" id="UP000274922"/>
    </source>
</evidence>
<gene>
    <name evidence="2" type="ORF">CXG81DRAFT_8682</name>
</gene>
<proteinExistence type="predicted"/>
<protein>
    <recommendedName>
        <fullName evidence="1">Inositol polyphosphate-related phosphatase domain-containing protein</fullName>
    </recommendedName>
</protein>
<dbReference type="AlphaFoldDB" id="A0A4V1IVI4"/>
<dbReference type="InterPro" id="IPR046985">
    <property type="entry name" value="IP5"/>
</dbReference>